<name>A0A382RYP4_9ZZZZ</name>
<protein>
    <submittedName>
        <fullName evidence="2">Uncharacterized protein</fullName>
    </submittedName>
</protein>
<keyword evidence="1" id="KW-1133">Transmembrane helix</keyword>
<feature type="transmembrane region" description="Helical" evidence="1">
    <location>
        <begin position="6"/>
        <end position="23"/>
    </location>
</feature>
<reference evidence="2" key="1">
    <citation type="submission" date="2018-05" db="EMBL/GenBank/DDBJ databases">
        <authorList>
            <person name="Lanie J.A."/>
            <person name="Ng W.-L."/>
            <person name="Kazmierczak K.M."/>
            <person name="Andrzejewski T.M."/>
            <person name="Davidsen T.M."/>
            <person name="Wayne K.J."/>
            <person name="Tettelin H."/>
            <person name="Glass J.I."/>
            <person name="Rusch D."/>
            <person name="Podicherti R."/>
            <person name="Tsui H.-C.T."/>
            <person name="Winkler M.E."/>
        </authorList>
    </citation>
    <scope>NUCLEOTIDE SEQUENCE</scope>
</reference>
<sequence>VVVLGVLIIIGTTIVGVTIVNRLHDMSEDQVSENISNSVLLSTPHGSRIQTIYADEGLLFVSVQTPRGDIVIIVDIASNQVIKRLELVDEQ</sequence>
<gene>
    <name evidence="2" type="ORF">METZ01_LOCUS355266</name>
</gene>
<organism evidence="2">
    <name type="scientific">marine metagenome</name>
    <dbReference type="NCBI Taxonomy" id="408172"/>
    <lineage>
        <taxon>unclassified sequences</taxon>
        <taxon>metagenomes</taxon>
        <taxon>ecological metagenomes</taxon>
    </lineage>
</organism>
<evidence type="ECO:0000313" key="2">
    <source>
        <dbReference type="EMBL" id="SVD02412.1"/>
    </source>
</evidence>
<dbReference type="AlphaFoldDB" id="A0A382RYP4"/>
<evidence type="ECO:0000256" key="1">
    <source>
        <dbReference type="SAM" id="Phobius"/>
    </source>
</evidence>
<keyword evidence="1" id="KW-0812">Transmembrane</keyword>
<proteinExistence type="predicted"/>
<feature type="non-terminal residue" evidence="2">
    <location>
        <position position="1"/>
    </location>
</feature>
<keyword evidence="1" id="KW-0472">Membrane</keyword>
<dbReference type="EMBL" id="UINC01124933">
    <property type="protein sequence ID" value="SVD02412.1"/>
    <property type="molecule type" value="Genomic_DNA"/>
</dbReference>
<accession>A0A382RYP4</accession>